<protein>
    <submittedName>
        <fullName evidence="1">Uncharacterized protein</fullName>
    </submittedName>
</protein>
<organism evidence="1 2">
    <name type="scientific">Acanthoscelides obtectus</name>
    <name type="common">Bean weevil</name>
    <name type="synonym">Bruchus obtectus</name>
    <dbReference type="NCBI Taxonomy" id="200917"/>
    <lineage>
        <taxon>Eukaryota</taxon>
        <taxon>Metazoa</taxon>
        <taxon>Ecdysozoa</taxon>
        <taxon>Arthropoda</taxon>
        <taxon>Hexapoda</taxon>
        <taxon>Insecta</taxon>
        <taxon>Pterygota</taxon>
        <taxon>Neoptera</taxon>
        <taxon>Endopterygota</taxon>
        <taxon>Coleoptera</taxon>
        <taxon>Polyphaga</taxon>
        <taxon>Cucujiformia</taxon>
        <taxon>Chrysomeloidea</taxon>
        <taxon>Chrysomelidae</taxon>
        <taxon>Bruchinae</taxon>
        <taxon>Bruchini</taxon>
        <taxon>Acanthoscelides</taxon>
    </lineage>
</organism>
<dbReference type="AlphaFoldDB" id="A0A9P0MI16"/>
<evidence type="ECO:0000313" key="1">
    <source>
        <dbReference type="EMBL" id="CAH2013741.1"/>
    </source>
</evidence>
<evidence type="ECO:0000313" key="2">
    <source>
        <dbReference type="Proteomes" id="UP001152888"/>
    </source>
</evidence>
<reference evidence="1" key="1">
    <citation type="submission" date="2022-03" db="EMBL/GenBank/DDBJ databases">
        <authorList>
            <person name="Sayadi A."/>
        </authorList>
    </citation>
    <scope>NUCLEOTIDE SEQUENCE</scope>
</reference>
<gene>
    <name evidence="1" type="ORF">ACAOBT_LOCUS33656</name>
</gene>
<dbReference type="OrthoDB" id="10017659at2759"/>
<sequence>MRLHHSNIACIGKFDIICHKFCIKSKNLNFIFYTQVRNGQVTTLSTQCRAHERLYSAEVSPSHIKN</sequence>
<dbReference type="EMBL" id="CAKOFQ010008370">
    <property type="protein sequence ID" value="CAH2013741.1"/>
    <property type="molecule type" value="Genomic_DNA"/>
</dbReference>
<comment type="caution">
    <text evidence="1">The sequence shown here is derived from an EMBL/GenBank/DDBJ whole genome shotgun (WGS) entry which is preliminary data.</text>
</comment>
<dbReference type="Proteomes" id="UP001152888">
    <property type="component" value="Unassembled WGS sequence"/>
</dbReference>
<proteinExistence type="predicted"/>
<keyword evidence="2" id="KW-1185">Reference proteome</keyword>
<name>A0A9P0MI16_ACAOB</name>
<accession>A0A9P0MI16</accession>